<evidence type="ECO:0000256" key="1">
    <source>
        <dbReference type="SAM" id="MobiDB-lite"/>
    </source>
</evidence>
<sequence length="121" mass="13778">MSNTEKYLADMKSKLSKLLPLEENNRMLHLNGCLGNGYEYMILTYGHNVLGDMMASENKHLMKKIEEMENKLRKINTPQGMYQGCLNPPSCLPCPRTMQTRSVESEEGAGEKLDETFGKQM</sequence>
<organism evidence="2">
    <name type="scientific">Eucalyptus grandis</name>
    <name type="common">Flooded gum</name>
    <dbReference type="NCBI Taxonomy" id="71139"/>
    <lineage>
        <taxon>Eukaryota</taxon>
        <taxon>Viridiplantae</taxon>
        <taxon>Streptophyta</taxon>
        <taxon>Embryophyta</taxon>
        <taxon>Tracheophyta</taxon>
        <taxon>Spermatophyta</taxon>
        <taxon>Magnoliopsida</taxon>
        <taxon>eudicotyledons</taxon>
        <taxon>Gunneridae</taxon>
        <taxon>Pentapetalae</taxon>
        <taxon>rosids</taxon>
        <taxon>malvids</taxon>
        <taxon>Myrtales</taxon>
        <taxon>Myrtaceae</taxon>
        <taxon>Myrtoideae</taxon>
        <taxon>Eucalypteae</taxon>
        <taxon>Eucalyptus</taxon>
    </lineage>
</organism>
<dbReference type="InParanoid" id="A0A059CUE2"/>
<dbReference type="EMBL" id="KK198755">
    <property type="protein sequence ID" value="KCW81806.1"/>
    <property type="molecule type" value="Genomic_DNA"/>
</dbReference>
<name>A0A059CUE2_EUCGR</name>
<accession>A0A059CUE2</accession>
<dbReference type="AlphaFoldDB" id="A0A059CUE2"/>
<evidence type="ECO:0000313" key="2">
    <source>
        <dbReference type="EMBL" id="KCW81806.1"/>
    </source>
</evidence>
<reference evidence="2" key="1">
    <citation type="submission" date="2013-07" db="EMBL/GenBank/DDBJ databases">
        <title>The genome of Eucalyptus grandis.</title>
        <authorList>
            <person name="Schmutz J."/>
            <person name="Hayes R."/>
            <person name="Myburg A."/>
            <person name="Tuskan G."/>
            <person name="Grattapaglia D."/>
            <person name="Rokhsar D.S."/>
        </authorList>
    </citation>
    <scope>NUCLEOTIDE SEQUENCE</scope>
    <source>
        <tissue evidence="2">Leaf extractions</tissue>
    </source>
</reference>
<feature type="compositionally biased region" description="Basic and acidic residues" evidence="1">
    <location>
        <begin position="109"/>
        <end position="121"/>
    </location>
</feature>
<protein>
    <submittedName>
        <fullName evidence="2">Uncharacterized protein</fullName>
    </submittedName>
</protein>
<feature type="region of interest" description="Disordered" evidence="1">
    <location>
        <begin position="97"/>
        <end position="121"/>
    </location>
</feature>
<gene>
    <name evidence="2" type="ORF">EUGRSUZ_C03162</name>
</gene>
<dbReference type="Gramene" id="KCW81806">
    <property type="protein sequence ID" value="KCW81806"/>
    <property type="gene ID" value="EUGRSUZ_C03162"/>
</dbReference>
<proteinExistence type="predicted"/>